<evidence type="ECO:0008006" key="4">
    <source>
        <dbReference type="Google" id="ProtNLM"/>
    </source>
</evidence>
<protein>
    <recommendedName>
        <fullName evidence="4">Peptidase M12B domain-containing protein</fullName>
    </recommendedName>
</protein>
<evidence type="ECO:0000256" key="1">
    <source>
        <dbReference type="SAM" id="Phobius"/>
    </source>
</evidence>
<sequence>MRFTILFFAAVLSLVSALAHADSLVWKEIATRSNASKQASLSGAKAFQFDAAAFQEMVKPQQRQINLQPFTIVELPLPSGEILSFQGEAYTFEEFPGNDFQAWKVVSTTDPAITGRIDYSSVGFHATLFMPDGEVVIIDPQEFLGENQRYDVKYKSDTHTKKDFSCTLHDHPESRLSKAGTEVAQRAARGLKTYRLAMAATRQYTRYFGGIDNALNAVRATINRVNTIYARDLELQLILVSGTNLMFTDTMNPYNEALDLKDQNTRIINSIIGVNAYDIGHLVSQGGSGGIAGLSSVCDANRKGMGFTSLSVPQGDAFDIDFVSHEIGHQFGATHTFNSNTGSCSGRNRTTSTAYEPGSGSTIMAYAGICLANDLQANSDAVFHIASIEQIDSFVRSGGGASCGGTVGTGNSAPDIDTTAVTQNLFIKAGEPFTLTGAASDVDGDTLAYNWDQFDAGTATDVNVDAGDNALYRSTLPSASPSRTFPGLTTKTRNLRFKFVVRDGKGGVSSTTTMVNVTDGEAPGTPPSSVVVSSGGGGAMFKLLIMFGVLWGIGLFRNRTL</sequence>
<proteinExistence type="predicted"/>
<dbReference type="InterPro" id="IPR013783">
    <property type="entry name" value="Ig-like_fold"/>
</dbReference>
<evidence type="ECO:0000313" key="3">
    <source>
        <dbReference type="EMBL" id="CAA6824027.1"/>
    </source>
</evidence>
<accession>A0A6S6U145</accession>
<keyword evidence="2" id="KW-0732">Signal</keyword>
<dbReference type="GO" id="GO:0008237">
    <property type="term" value="F:metallopeptidase activity"/>
    <property type="evidence" value="ECO:0007669"/>
    <property type="project" value="InterPro"/>
</dbReference>
<feature type="chain" id="PRO_5027822019" description="Peptidase M12B domain-containing protein" evidence="2">
    <location>
        <begin position="22"/>
        <end position="561"/>
    </location>
</feature>
<dbReference type="AlphaFoldDB" id="A0A6S6U145"/>
<gene>
    <name evidence="3" type="ORF">HELGO_WM6759</name>
</gene>
<dbReference type="EMBL" id="CACVAY010000117">
    <property type="protein sequence ID" value="CAA6824027.1"/>
    <property type="molecule type" value="Genomic_DNA"/>
</dbReference>
<organism evidence="3">
    <name type="scientific">uncultured Thiotrichaceae bacterium</name>
    <dbReference type="NCBI Taxonomy" id="298394"/>
    <lineage>
        <taxon>Bacteria</taxon>
        <taxon>Pseudomonadati</taxon>
        <taxon>Pseudomonadota</taxon>
        <taxon>Gammaproteobacteria</taxon>
        <taxon>Thiotrichales</taxon>
        <taxon>Thiotrichaceae</taxon>
        <taxon>environmental samples</taxon>
    </lineage>
</organism>
<reference evidence="3" key="1">
    <citation type="submission" date="2020-01" db="EMBL/GenBank/DDBJ databases">
        <authorList>
            <person name="Meier V. D."/>
            <person name="Meier V D."/>
        </authorList>
    </citation>
    <scope>NUCLEOTIDE SEQUENCE</scope>
    <source>
        <strain evidence="3">HLG_WM_MAG_07</strain>
    </source>
</reference>
<dbReference type="Gene3D" id="2.60.40.10">
    <property type="entry name" value="Immunoglobulins"/>
    <property type="match status" value="1"/>
</dbReference>
<feature type="transmembrane region" description="Helical" evidence="1">
    <location>
        <begin position="539"/>
        <end position="556"/>
    </location>
</feature>
<keyword evidence="1" id="KW-0472">Membrane</keyword>
<feature type="signal peptide" evidence="2">
    <location>
        <begin position="1"/>
        <end position="21"/>
    </location>
</feature>
<dbReference type="InterPro" id="IPR024079">
    <property type="entry name" value="MetalloPept_cat_dom_sf"/>
</dbReference>
<name>A0A6S6U145_9GAMM</name>
<dbReference type="Pfam" id="PF13583">
    <property type="entry name" value="Reprolysin_4"/>
    <property type="match status" value="1"/>
</dbReference>
<keyword evidence="1" id="KW-0812">Transmembrane</keyword>
<dbReference type="SUPFAM" id="SSF55486">
    <property type="entry name" value="Metalloproteases ('zincins'), catalytic domain"/>
    <property type="match status" value="1"/>
</dbReference>
<keyword evidence="1" id="KW-1133">Transmembrane helix</keyword>
<evidence type="ECO:0000256" key="2">
    <source>
        <dbReference type="SAM" id="SignalP"/>
    </source>
</evidence>
<dbReference type="Gene3D" id="3.40.390.10">
    <property type="entry name" value="Collagenase (Catalytic Domain)"/>
    <property type="match status" value="1"/>
</dbReference>